<keyword evidence="2" id="KW-1277">Toxin-antitoxin system</keyword>
<dbReference type="PANTHER" id="PTHR33653">
    <property type="entry name" value="RIBONUCLEASE VAPC2"/>
    <property type="match status" value="1"/>
</dbReference>
<dbReference type="Proteomes" id="UP000630142">
    <property type="component" value="Unassembled WGS sequence"/>
</dbReference>
<gene>
    <name evidence="9" type="ORF">GCM10016234_31660</name>
</gene>
<protein>
    <submittedName>
        <fullName evidence="9">DNA-binding protein</fullName>
    </submittedName>
</protein>
<keyword evidence="6" id="KW-0460">Magnesium</keyword>
<dbReference type="CDD" id="cd09854">
    <property type="entry name" value="PIN_VapC-like"/>
    <property type="match status" value="1"/>
</dbReference>
<keyword evidence="10" id="KW-1185">Reference proteome</keyword>
<reference evidence="9" key="1">
    <citation type="journal article" date="2014" name="Int. J. Syst. Evol. Microbiol.">
        <title>Complete genome sequence of Corynebacterium casei LMG S-19264T (=DSM 44701T), isolated from a smear-ripened cheese.</title>
        <authorList>
            <consortium name="US DOE Joint Genome Institute (JGI-PGF)"/>
            <person name="Walter F."/>
            <person name="Albersmeier A."/>
            <person name="Kalinowski J."/>
            <person name="Ruckert C."/>
        </authorList>
    </citation>
    <scope>NUCLEOTIDE SEQUENCE</scope>
    <source>
        <strain evidence="9">KCTC 42249</strain>
    </source>
</reference>
<dbReference type="GO" id="GO:0003677">
    <property type="term" value="F:DNA binding"/>
    <property type="evidence" value="ECO:0007669"/>
    <property type="project" value="UniProtKB-KW"/>
</dbReference>
<evidence type="ECO:0000256" key="6">
    <source>
        <dbReference type="ARBA" id="ARBA00022842"/>
    </source>
</evidence>
<keyword evidence="3" id="KW-0540">Nuclease</keyword>
<keyword evidence="5" id="KW-0378">Hydrolase</keyword>
<keyword evidence="9" id="KW-0238">DNA-binding</keyword>
<dbReference type="InterPro" id="IPR029060">
    <property type="entry name" value="PIN-like_dom_sf"/>
</dbReference>
<evidence type="ECO:0000256" key="2">
    <source>
        <dbReference type="ARBA" id="ARBA00022649"/>
    </source>
</evidence>
<dbReference type="PANTHER" id="PTHR33653:SF1">
    <property type="entry name" value="RIBONUCLEASE VAPC2"/>
    <property type="match status" value="1"/>
</dbReference>
<evidence type="ECO:0000256" key="7">
    <source>
        <dbReference type="ARBA" id="ARBA00038093"/>
    </source>
</evidence>
<sequence>MKTSTLIDTNILIDLFGSGPIQDSSADLLEQAMRDGPIVFSAIVWAEFAAPGISEEQLWKKLQWLKPKREDFPFEAAYSAGLAHRTYKARGGTREKTLPDFLIGAHALVAGHRLLTRDARRYRTYFPDLDLIAPDTHP</sequence>
<comment type="similarity">
    <text evidence="7">Belongs to the PINc/VapC protein family.</text>
</comment>
<dbReference type="GO" id="GO:0016787">
    <property type="term" value="F:hydrolase activity"/>
    <property type="evidence" value="ECO:0007669"/>
    <property type="project" value="UniProtKB-KW"/>
</dbReference>
<dbReference type="RefSeq" id="WP_189505549.1">
    <property type="nucleotide sequence ID" value="NZ_BMZQ01000002.1"/>
</dbReference>
<evidence type="ECO:0000313" key="9">
    <source>
        <dbReference type="EMBL" id="GHD19688.1"/>
    </source>
</evidence>
<dbReference type="Gene3D" id="3.40.50.1010">
    <property type="entry name" value="5'-nuclease"/>
    <property type="match status" value="1"/>
</dbReference>
<dbReference type="EMBL" id="BMZQ01000002">
    <property type="protein sequence ID" value="GHD19688.1"/>
    <property type="molecule type" value="Genomic_DNA"/>
</dbReference>
<evidence type="ECO:0000256" key="4">
    <source>
        <dbReference type="ARBA" id="ARBA00022723"/>
    </source>
</evidence>
<organism evidence="9 10">
    <name type="scientific">Tianweitania populi</name>
    <dbReference type="NCBI Taxonomy" id="1607949"/>
    <lineage>
        <taxon>Bacteria</taxon>
        <taxon>Pseudomonadati</taxon>
        <taxon>Pseudomonadota</taxon>
        <taxon>Alphaproteobacteria</taxon>
        <taxon>Hyphomicrobiales</taxon>
        <taxon>Phyllobacteriaceae</taxon>
        <taxon>Tianweitania</taxon>
    </lineage>
</organism>
<proteinExistence type="inferred from homology"/>
<evidence type="ECO:0000256" key="1">
    <source>
        <dbReference type="ARBA" id="ARBA00001946"/>
    </source>
</evidence>
<evidence type="ECO:0000313" key="10">
    <source>
        <dbReference type="Proteomes" id="UP000630142"/>
    </source>
</evidence>
<evidence type="ECO:0000256" key="3">
    <source>
        <dbReference type="ARBA" id="ARBA00022722"/>
    </source>
</evidence>
<dbReference type="InterPro" id="IPR050556">
    <property type="entry name" value="Type_II_TA_system_RNase"/>
</dbReference>
<reference evidence="9" key="2">
    <citation type="submission" date="2020-09" db="EMBL/GenBank/DDBJ databases">
        <authorList>
            <person name="Sun Q."/>
            <person name="Kim S."/>
        </authorList>
    </citation>
    <scope>NUCLEOTIDE SEQUENCE</scope>
    <source>
        <strain evidence="9">KCTC 42249</strain>
    </source>
</reference>
<comment type="cofactor">
    <cofactor evidence="1">
        <name>Mg(2+)</name>
        <dbReference type="ChEBI" id="CHEBI:18420"/>
    </cofactor>
</comment>
<accession>A0A8J3DTW0</accession>
<dbReference type="GO" id="GO:0046872">
    <property type="term" value="F:metal ion binding"/>
    <property type="evidence" value="ECO:0007669"/>
    <property type="project" value="UniProtKB-KW"/>
</dbReference>
<comment type="caution">
    <text evidence="9">The sequence shown here is derived from an EMBL/GenBank/DDBJ whole genome shotgun (WGS) entry which is preliminary data.</text>
</comment>
<dbReference type="GO" id="GO:0004518">
    <property type="term" value="F:nuclease activity"/>
    <property type="evidence" value="ECO:0007669"/>
    <property type="project" value="UniProtKB-KW"/>
</dbReference>
<evidence type="ECO:0000259" key="8">
    <source>
        <dbReference type="Pfam" id="PF01850"/>
    </source>
</evidence>
<name>A0A8J3DTW0_9HYPH</name>
<dbReference type="InterPro" id="IPR002716">
    <property type="entry name" value="PIN_dom"/>
</dbReference>
<dbReference type="AlphaFoldDB" id="A0A8J3DTW0"/>
<feature type="domain" description="PIN" evidence="8">
    <location>
        <begin position="6"/>
        <end position="126"/>
    </location>
</feature>
<dbReference type="Pfam" id="PF01850">
    <property type="entry name" value="PIN"/>
    <property type="match status" value="1"/>
</dbReference>
<keyword evidence="4" id="KW-0479">Metal-binding</keyword>
<dbReference type="SUPFAM" id="SSF88723">
    <property type="entry name" value="PIN domain-like"/>
    <property type="match status" value="1"/>
</dbReference>
<evidence type="ECO:0000256" key="5">
    <source>
        <dbReference type="ARBA" id="ARBA00022801"/>
    </source>
</evidence>